<keyword evidence="2" id="KW-1185">Reference proteome</keyword>
<reference evidence="1" key="1">
    <citation type="submission" date="2020-08" db="EMBL/GenBank/DDBJ databases">
        <title>Genome public.</title>
        <authorList>
            <person name="Liu C."/>
            <person name="Sun Q."/>
        </authorList>
    </citation>
    <scope>NUCLEOTIDE SEQUENCE</scope>
    <source>
        <strain evidence="1">NSJ-12</strain>
    </source>
</reference>
<gene>
    <name evidence="1" type="ORF">H8718_08395</name>
</gene>
<dbReference type="Proteomes" id="UP000655830">
    <property type="component" value="Unassembled WGS sequence"/>
</dbReference>
<evidence type="ECO:0000313" key="2">
    <source>
        <dbReference type="Proteomes" id="UP000655830"/>
    </source>
</evidence>
<evidence type="ECO:0000313" key="1">
    <source>
        <dbReference type="EMBL" id="MBC8579548.1"/>
    </source>
</evidence>
<organism evidence="1 2">
    <name type="scientific">Zhenhengia yiwuensis</name>
    <dbReference type="NCBI Taxonomy" id="2763666"/>
    <lineage>
        <taxon>Bacteria</taxon>
        <taxon>Bacillati</taxon>
        <taxon>Bacillota</taxon>
        <taxon>Clostridia</taxon>
        <taxon>Lachnospirales</taxon>
        <taxon>Lachnospiraceae</taxon>
        <taxon>Zhenhengia</taxon>
    </lineage>
</organism>
<protein>
    <submittedName>
        <fullName evidence="1">Diol dehydratase small subunit</fullName>
    </submittedName>
</protein>
<dbReference type="Gene3D" id="1.10.1510.20">
    <property type="entry name" value="Propanediol/glycerol dehydratase, small subunit"/>
    <property type="match status" value="1"/>
</dbReference>
<accession>A0A926IEA3</accession>
<dbReference type="InterPro" id="IPR003207">
    <property type="entry name" value="Ppandiol/glycerol_DeHydtase_su"/>
</dbReference>
<proteinExistence type="predicted"/>
<dbReference type="Pfam" id="PF02287">
    <property type="entry name" value="Dehydratase_SU"/>
    <property type="match status" value="1"/>
</dbReference>
<sequence length="135" mass="15438">MCLELYPLIEKRPELIKTKTGKKLEDITMEQVIKGDIGIEDLSISKDTLILQAKVALDQGKVQQAENFVRASELIGVPDAKILEIYNRLRPYRSTEAQLQTIIKMLQEEYDAPLCAAFVEETLEVYKKRNILAKE</sequence>
<dbReference type="SUPFAM" id="SSF47148">
    <property type="entry name" value="Diol dehydratase, gamma subunit"/>
    <property type="match status" value="1"/>
</dbReference>
<name>A0A926IEA3_9FIRM</name>
<dbReference type="InterPro" id="IPR036091">
    <property type="entry name" value="Prodiol/glycerol_DeHase__sf_su"/>
</dbReference>
<dbReference type="EMBL" id="JACRSY010000011">
    <property type="protein sequence ID" value="MBC8579548.1"/>
    <property type="molecule type" value="Genomic_DNA"/>
</dbReference>
<comment type="caution">
    <text evidence="1">The sequence shown here is derived from an EMBL/GenBank/DDBJ whole genome shotgun (WGS) entry which is preliminary data.</text>
</comment>
<dbReference type="AlphaFoldDB" id="A0A926IEA3"/>